<keyword evidence="7" id="KW-0270">Exopolysaccharide synthesis</keyword>
<gene>
    <name evidence="10" type="ORF">CKO45_20620</name>
</gene>
<comment type="caution">
    <text evidence="10">The sequence shown here is derived from an EMBL/GenBank/DDBJ whole genome shotgun (WGS) entry which is preliminary data.</text>
</comment>
<keyword evidence="4 8" id="KW-0812">Transmembrane</keyword>
<feature type="domain" description="Bacterial sugar transferase" evidence="9">
    <location>
        <begin position="284"/>
        <end position="466"/>
    </location>
</feature>
<keyword evidence="3" id="KW-0808">Transferase</keyword>
<evidence type="ECO:0000256" key="6">
    <source>
        <dbReference type="ARBA" id="ARBA00023136"/>
    </source>
</evidence>
<dbReference type="NCBIfam" id="TIGR03025">
    <property type="entry name" value="EPS_sugtrans"/>
    <property type="match status" value="1"/>
</dbReference>
<evidence type="ECO:0000313" key="11">
    <source>
        <dbReference type="Proteomes" id="UP000697995"/>
    </source>
</evidence>
<dbReference type="InterPro" id="IPR017475">
    <property type="entry name" value="EPS_sugar_tfrase"/>
</dbReference>
<keyword evidence="6 8" id="KW-0472">Membrane</keyword>
<reference evidence="10 11" key="1">
    <citation type="journal article" date="2020" name="Microorganisms">
        <title>Osmotic Adaptation and Compatible Solute Biosynthesis of Phototrophic Bacteria as Revealed from Genome Analyses.</title>
        <authorList>
            <person name="Imhoff J.F."/>
            <person name="Rahn T."/>
            <person name="Kunzel S."/>
            <person name="Keller A."/>
            <person name="Neulinger S.C."/>
        </authorList>
    </citation>
    <scope>NUCLEOTIDE SEQUENCE [LARGE SCALE GENOMIC DNA]</scope>
    <source>
        <strain evidence="10 11">DSM 15382</strain>
    </source>
</reference>
<evidence type="ECO:0000256" key="1">
    <source>
        <dbReference type="ARBA" id="ARBA00004141"/>
    </source>
</evidence>
<feature type="transmembrane region" description="Helical" evidence="8">
    <location>
        <begin position="118"/>
        <end position="140"/>
    </location>
</feature>
<dbReference type="PANTHER" id="PTHR30576">
    <property type="entry name" value="COLANIC BIOSYNTHESIS UDP-GLUCOSE LIPID CARRIER TRANSFERASE"/>
    <property type="match status" value="1"/>
</dbReference>
<sequence length="473" mass="51353">MTTDALIAPPARQSAARGAQLDAATLLFALDLMAAMAWLLQALAVLPAEARPDPAHLLAYPALWLLFLYALGFYRRDALLETRRMLGRLPLAAALSTAVAASASLLPLPGEPGHVPVLVGNALLGLTLAGALARIALAGLRGAGVCKRRVLVIGAGRRAWDLALLLRREGRAGAYDFAFAHHPAMGEVDPRLTADTAAPVLPASSDFLALARGFGADQVVVAPDERRGLDMRALLDCRIAGYPVVDYLSVLEREIGRVDLKRLELGWLLFAQGFDAGALDRAAKRVVDVVVSLAVLLLTGPFLAAAALAVKLQDGGPALYRQNRVTQGGRVFSIMKLRTMRIDAEKKGATWAQQGDPRVTATGRFLRRTRLDELPQLINVLRGDMSFVGPRPERPEFTRELAAQLPLYEERHRVRAGLTGWAQVNYPYGASLDDARSKLSYDLYYVKNFSVLLDLRIILQTLRVVLWPGSGVR</sequence>
<feature type="transmembrane region" description="Helical" evidence="8">
    <location>
        <begin position="86"/>
        <end position="106"/>
    </location>
</feature>
<accession>A0ABS1D1S7</accession>
<evidence type="ECO:0000256" key="8">
    <source>
        <dbReference type="SAM" id="Phobius"/>
    </source>
</evidence>
<dbReference type="PANTHER" id="PTHR30576:SF0">
    <property type="entry name" value="UNDECAPRENYL-PHOSPHATE N-ACETYLGALACTOSAMINYL 1-PHOSPHATE TRANSFERASE-RELATED"/>
    <property type="match status" value="1"/>
</dbReference>
<dbReference type="Proteomes" id="UP000697995">
    <property type="component" value="Unassembled WGS sequence"/>
</dbReference>
<evidence type="ECO:0000259" key="9">
    <source>
        <dbReference type="Pfam" id="PF02397"/>
    </source>
</evidence>
<dbReference type="InterPro" id="IPR017464">
    <property type="entry name" value="Sugar_tfrase_EpsB_2"/>
</dbReference>
<evidence type="ECO:0000256" key="3">
    <source>
        <dbReference type="ARBA" id="ARBA00022679"/>
    </source>
</evidence>
<comment type="subcellular location">
    <subcellularLocation>
        <location evidence="1">Membrane</location>
        <topology evidence="1">Multi-pass membrane protein</topology>
    </subcellularLocation>
</comment>
<feature type="transmembrane region" description="Helical" evidence="8">
    <location>
        <begin position="57"/>
        <end position="74"/>
    </location>
</feature>
<keyword evidence="11" id="KW-1185">Reference proteome</keyword>
<keyword evidence="5 8" id="KW-1133">Transmembrane helix</keyword>
<evidence type="ECO:0000256" key="5">
    <source>
        <dbReference type="ARBA" id="ARBA00022989"/>
    </source>
</evidence>
<evidence type="ECO:0000256" key="4">
    <source>
        <dbReference type="ARBA" id="ARBA00022692"/>
    </source>
</evidence>
<dbReference type="RefSeq" id="WP_133221934.1">
    <property type="nucleotide sequence ID" value="NZ_NRSG01000196.1"/>
</dbReference>
<organism evidence="10 11">
    <name type="scientific">Paracraurococcus ruber</name>
    <dbReference type="NCBI Taxonomy" id="77675"/>
    <lineage>
        <taxon>Bacteria</taxon>
        <taxon>Pseudomonadati</taxon>
        <taxon>Pseudomonadota</taxon>
        <taxon>Alphaproteobacteria</taxon>
        <taxon>Acetobacterales</taxon>
        <taxon>Roseomonadaceae</taxon>
        <taxon>Paracraurococcus</taxon>
    </lineage>
</organism>
<evidence type="ECO:0000256" key="2">
    <source>
        <dbReference type="ARBA" id="ARBA00006464"/>
    </source>
</evidence>
<dbReference type="EMBL" id="NRSG01000196">
    <property type="protein sequence ID" value="MBK1660628.1"/>
    <property type="molecule type" value="Genomic_DNA"/>
</dbReference>
<feature type="transmembrane region" description="Helical" evidence="8">
    <location>
        <begin position="21"/>
        <end position="45"/>
    </location>
</feature>
<comment type="similarity">
    <text evidence="2">Belongs to the bacterial sugar transferase family.</text>
</comment>
<dbReference type="InterPro" id="IPR003362">
    <property type="entry name" value="Bact_transf"/>
</dbReference>
<dbReference type="Pfam" id="PF02397">
    <property type="entry name" value="Bac_transf"/>
    <property type="match status" value="1"/>
</dbReference>
<proteinExistence type="inferred from homology"/>
<feature type="transmembrane region" description="Helical" evidence="8">
    <location>
        <begin position="289"/>
        <end position="310"/>
    </location>
</feature>
<dbReference type="NCBIfam" id="TIGR03013">
    <property type="entry name" value="EpsB_2"/>
    <property type="match status" value="1"/>
</dbReference>
<name>A0ABS1D1S7_9PROT</name>
<evidence type="ECO:0000256" key="7">
    <source>
        <dbReference type="ARBA" id="ARBA00023169"/>
    </source>
</evidence>
<evidence type="ECO:0000313" key="10">
    <source>
        <dbReference type="EMBL" id="MBK1660628.1"/>
    </source>
</evidence>
<protein>
    <recommendedName>
        <fullName evidence="9">Bacterial sugar transferase domain-containing protein</fullName>
    </recommendedName>
</protein>